<accession>A0AAE7KM09</accession>
<evidence type="ECO:0000313" key="9">
    <source>
        <dbReference type="EMBL" id="QLK14148.1"/>
    </source>
</evidence>
<evidence type="ECO:0000256" key="3">
    <source>
        <dbReference type="ARBA" id="ARBA00022884"/>
    </source>
</evidence>
<dbReference type="HAMAP" id="MF_00480_B">
    <property type="entry name" value="Ribosomal_uS7_B"/>
    <property type="match status" value="1"/>
</dbReference>
<comment type="similarity">
    <text evidence="1 6 7">Belongs to the universal ribosomal protein uS7 family.</text>
</comment>
<evidence type="ECO:0000313" key="10">
    <source>
        <dbReference type="Proteomes" id="UP000510930"/>
    </source>
</evidence>
<dbReference type="Pfam" id="PF00177">
    <property type="entry name" value="Ribosomal_S7"/>
    <property type="match status" value="1"/>
</dbReference>
<dbReference type="InterPro" id="IPR020606">
    <property type="entry name" value="Ribosomal_uS7_CS"/>
</dbReference>
<dbReference type="PANTHER" id="PTHR11205">
    <property type="entry name" value="RIBOSOMAL PROTEIN S7"/>
    <property type="match status" value="1"/>
</dbReference>
<dbReference type="NCBIfam" id="TIGR01029">
    <property type="entry name" value="rpsG_bact"/>
    <property type="match status" value="1"/>
</dbReference>
<feature type="domain" description="Small ribosomal subunit protein uS7" evidence="8">
    <location>
        <begin position="28"/>
        <end position="174"/>
    </location>
</feature>
<dbReference type="Gene3D" id="1.10.455.10">
    <property type="entry name" value="Ribosomal protein S7 domain"/>
    <property type="match status" value="1"/>
</dbReference>
<dbReference type="GO" id="GO:0006412">
    <property type="term" value="P:translation"/>
    <property type="evidence" value="ECO:0007669"/>
    <property type="project" value="UniProtKB-UniRule"/>
</dbReference>
<dbReference type="EMBL" id="CP041245">
    <property type="protein sequence ID" value="QLK14148.1"/>
    <property type="molecule type" value="Genomic_DNA"/>
</dbReference>
<dbReference type="PIRSF" id="PIRSF002122">
    <property type="entry name" value="RPS7p_RPS7a_RPS5e_RPS7o"/>
    <property type="match status" value="1"/>
</dbReference>
<keyword evidence="5 6" id="KW-0687">Ribonucleoprotein</keyword>
<dbReference type="InterPro" id="IPR000235">
    <property type="entry name" value="Ribosomal_uS7"/>
</dbReference>
<protein>
    <recommendedName>
        <fullName evidence="6">Small ribosomal subunit protein uS7</fullName>
    </recommendedName>
</protein>
<sequence length="181" mass="21635">MLLEMYMIYLVLQIEKNLDQNTELKMSRKKRYLKVIILNDPKYGSYLISKFINYIMKNGKKQIAQKIFYYSINLISVKLKKNYLFLIKKILLNIQPIFEIKKRKIGGTSYNIPFKINLKRSLMFSMKWIILNSKKRNENGFKNKFVGELIDSYYNNSLSIKQKESILKIAEQNKAYSNFKL</sequence>
<organism evidence="9 10">
    <name type="scientific">Carsonella ruddii</name>
    <dbReference type="NCBI Taxonomy" id="114186"/>
    <lineage>
        <taxon>Bacteria</taxon>
        <taxon>Pseudomonadati</taxon>
        <taxon>Pseudomonadota</taxon>
        <taxon>Gammaproteobacteria</taxon>
        <taxon>Oceanospirillales</taxon>
        <taxon>Halomonadaceae</taxon>
        <taxon>Zymobacter group</taxon>
        <taxon>Candidatus Carsonella</taxon>
    </lineage>
</organism>
<evidence type="ECO:0000256" key="6">
    <source>
        <dbReference type="HAMAP-Rule" id="MF_00480"/>
    </source>
</evidence>
<dbReference type="PROSITE" id="PS00052">
    <property type="entry name" value="RIBOSOMAL_S7"/>
    <property type="match status" value="1"/>
</dbReference>
<keyword evidence="3 6" id="KW-0694">RNA-binding</keyword>
<dbReference type="GO" id="GO:0003735">
    <property type="term" value="F:structural constituent of ribosome"/>
    <property type="evidence" value="ECO:0007669"/>
    <property type="project" value="InterPro"/>
</dbReference>
<evidence type="ECO:0000256" key="7">
    <source>
        <dbReference type="RuleBase" id="RU003619"/>
    </source>
</evidence>
<comment type="subunit">
    <text evidence="6">Part of the 30S ribosomal subunit. Contacts proteins S9 and S11.</text>
</comment>
<dbReference type="AlphaFoldDB" id="A0AAE7KM09"/>
<dbReference type="GO" id="GO:0015935">
    <property type="term" value="C:small ribosomal subunit"/>
    <property type="evidence" value="ECO:0007669"/>
    <property type="project" value="InterPro"/>
</dbReference>
<dbReference type="InterPro" id="IPR036823">
    <property type="entry name" value="Ribosomal_uS7_dom_sf"/>
</dbReference>
<gene>
    <name evidence="6 9" type="primary">rpsG</name>
    <name evidence="9" type="ORF">FK493_01010</name>
</gene>
<keyword evidence="2 6" id="KW-0699">rRNA-binding</keyword>
<dbReference type="GO" id="GO:0000049">
    <property type="term" value="F:tRNA binding"/>
    <property type="evidence" value="ECO:0007669"/>
    <property type="project" value="UniProtKB-UniRule"/>
</dbReference>
<dbReference type="GO" id="GO:0019843">
    <property type="term" value="F:rRNA binding"/>
    <property type="evidence" value="ECO:0007669"/>
    <property type="project" value="UniProtKB-UniRule"/>
</dbReference>
<evidence type="ECO:0000256" key="1">
    <source>
        <dbReference type="ARBA" id="ARBA00007151"/>
    </source>
</evidence>
<evidence type="ECO:0000256" key="2">
    <source>
        <dbReference type="ARBA" id="ARBA00022730"/>
    </source>
</evidence>
<evidence type="ECO:0000256" key="4">
    <source>
        <dbReference type="ARBA" id="ARBA00022980"/>
    </source>
</evidence>
<reference evidence="9 10" key="1">
    <citation type="submission" date="2019-06" db="EMBL/GenBank/DDBJ databases">
        <authorList>
            <person name="Petrone J.R."/>
            <person name="Munoz-Beristain A."/>
            <person name="Russell J.T."/>
            <person name="Rios-Glusberger P."/>
            <person name="Triplett E.W."/>
        </authorList>
    </citation>
    <scope>NUCLEOTIDE SEQUENCE [LARGE SCALE GENOMIC DNA]</scope>
    <source>
        <strain evidence="9">JRPAMB4</strain>
    </source>
</reference>
<dbReference type="InterPro" id="IPR005717">
    <property type="entry name" value="Ribosomal_uS7_bac/org-type"/>
</dbReference>
<proteinExistence type="inferred from homology"/>
<keyword evidence="4 6" id="KW-0689">Ribosomal protein</keyword>
<evidence type="ECO:0000259" key="8">
    <source>
        <dbReference type="Pfam" id="PF00177"/>
    </source>
</evidence>
<keyword evidence="6" id="KW-0820">tRNA-binding</keyword>
<name>A0AAE7KM09_CARRU</name>
<dbReference type="Proteomes" id="UP000510930">
    <property type="component" value="Chromosome"/>
</dbReference>
<comment type="function">
    <text evidence="6">One of the primary rRNA binding proteins, it binds directly to 16S rRNA where it nucleates assembly of the head domain of the 30S subunit. Is located at the subunit interface close to the decoding center, probably blocks exit of the E-site tRNA.</text>
</comment>
<dbReference type="InterPro" id="IPR023798">
    <property type="entry name" value="Ribosomal_uS7_dom"/>
</dbReference>
<dbReference type="SUPFAM" id="SSF47973">
    <property type="entry name" value="Ribosomal protein S7"/>
    <property type="match status" value="1"/>
</dbReference>
<evidence type="ECO:0000256" key="5">
    <source>
        <dbReference type="ARBA" id="ARBA00023274"/>
    </source>
</evidence>